<dbReference type="CDD" id="cd00086">
    <property type="entry name" value="homeodomain"/>
    <property type="match status" value="1"/>
</dbReference>
<name>A0A166U6G8_9HYPO</name>
<sequence>MSAYDLLFIGSDSDNSNDNAGFPTTPEGARVTAAAAVSSLSALGQRRTASPIDWSDPALFLNDPTAETPSALLQDISFEDNDAAAAAADDDDVRDIDLDILLPPTSDVAGPSDGDAAQQPAASARRGSFQEAMEEFFAKNGAWRPPEPCNHCRRLRLQCFILQTTAANPNPVNSCSSCVALFRNCSLAERSKRDHCDFETARPVIGHLHGVNEEQDHRPPWEDKQSTSESAAAAAAAAAASSSFAVPGSSASSKRSSSRSVRKTQVLREWFAANTQHPYPTDTEKSSLAERSGLTRTQVVNWFTNARRRHRLSAHPATKGSRGNDFRVGSPMPRPAQPSMTPLERWQNSPPETEPVSEAAIRRAIRSTDFDNQGIGLLGDDEGVSQPHDAASLGSSTDSLLNSRSAFRYSSSDRSQSTYSQASTRSEAVHSATSSEGRTTPAWVKSTSARSRRPRVHSFGCTYCSRSFSKKYDWLRHERSVHAVADTSWVCRMPLPPGHSRIVWRLGQTRAECVFCGHPSPTEDHFQSHEFEACAKRALQDRSFVRKDHMWQHLFKFHGCRKWDGWKPDLSLLMQKKS</sequence>
<dbReference type="STRING" id="1081109.A0A166U6G8"/>
<evidence type="ECO:0000259" key="7">
    <source>
        <dbReference type="PROSITE" id="PS50071"/>
    </source>
</evidence>
<dbReference type="EMBL" id="AZGY01000002">
    <property type="protein sequence ID" value="OAA32119.1"/>
    <property type="molecule type" value="Genomic_DNA"/>
</dbReference>
<dbReference type="PROSITE" id="PS50157">
    <property type="entry name" value="ZINC_FINGER_C2H2_2"/>
    <property type="match status" value="1"/>
</dbReference>
<proteinExistence type="predicted"/>
<dbReference type="SMART" id="SM00389">
    <property type="entry name" value="HOX"/>
    <property type="match status" value="1"/>
</dbReference>
<evidence type="ECO:0000256" key="6">
    <source>
        <dbReference type="SAM" id="MobiDB-lite"/>
    </source>
</evidence>
<evidence type="ECO:0000256" key="2">
    <source>
        <dbReference type="ARBA" id="ARBA00023155"/>
    </source>
</evidence>
<feature type="region of interest" description="Disordered" evidence="6">
    <location>
        <begin position="371"/>
        <end position="397"/>
    </location>
</feature>
<keyword evidence="4" id="KW-0862">Zinc</keyword>
<feature type="region of interest" description="Disordered" evidence="6">
    <location>
        <begin position="273"/>
        <end position="292"/>
    </location>
</feature>
<evidence type="ECO:0000313" key="10">
    <source>
        <dbReference type="Proteomes" id="UP000078544"/>
    </source>
</evidence>
<evidence type="ECO:0000259" key="8">
    <source>
        <dbReference type="PROSITE" id="PS50157"/>
    </source>
</evidence>
<feature type="region of interest" description="Disordered" evidence="6">
    <location>
        <begin position="411"/>
        <end position="449"/>
    </location>
</feature>
<dbReference type="Proteomes" id="UP000078544">
    <property type="component" value="Unassembled WGS sequence"/>
</dbReference>
<dbReference type="GO" id="GO:0008270">
    <property type="term" value="F:zinc ion binding"/>
    <property type="evidence" value="ECO:0007669"/>
    <property type="project" value="UniProtKB-KW"/>
</dbReference>
<keyword evidence="2 5" id="KW-0371">Homeobox</keyword>
<keyword evidence="1 5" id="KW-0238">DNA-binding</keyword>
<keyword evidence="3 5" id="KW-0539">Nucleus</keyword>
<feature type="domain" description="Homeobox" evidence="7">
    <location>
        <begin position="250"/>
        <end position="313"/>
    </location>
</feature>
<dbReference type="OrthoDB" id="10056939at2759"/>
<feature type="DNA-binding region" description="Homeobox" evidence="5">
    <location>
        <begin position="252"/>
        <end position="314"/>
    </location>
</feature>
<dbReference type="Gene3D" id="1.10.10.60">
    <property type="entry name" value="Homeodomain-like"/>
    <property type="match status" value="1"/>
</dbReference>
<dbReference type="GO" id="GO:0003677">
    <property type="term" value="F:DNA binding"/>
    <property type="evidence" value="ECO:0007669"/>
    <property type="project" value="UniProtKB-UniRule"/>
</dbReference>
<evidence type="ECO:0000313" key="9">
    <source>
        <dbReference type="EMBL" id="OAA32119.1"/>
    </source>
</evidence>
<gene>
    <name evidence="9" type="ORF">AAL_01451</name>
</gene>
<dbReference type="AlphaFoldDB" id="A0A166U6G8"/>
<comment type="caution">
    <text evidence="9">The sequence shown here is derived from an EMBL/GenBank/DDBJ whole genome shotgun (WGS) entry which is preliminary data.</text>
</comment>
<keyword evidence="10" id="KW-1185">Reference proteome</keyword>
<dbReference type="Pfam" id="PF05920">
    <property type="entry name" value="Homeobox_KN"/>
    <property type="match status" value="1"/>
</dbReference>
<dbReference type="GO" id="GO:0005634">
    <property type="term" value="C:nucleus"/>
    <property type="evidence" value="ECO:0007669"/>
    <property type="project" value="UniProtKB-SubCell"/>
</dbReference>
<feature type="region of interest" description="Disordered" evidence="6">
    <location>
        <begin position="208"/>
        <end position="235"/>
    </location>
</feature>
<reference evidence="9 10" key="1">
    <citation type="journal article" date="2016" name="Genome Biol. Evol.">
        <title>Divergent and convergent evolution of fungal pathogenicity.</title>
        <authorList>
            <person name="Shang Y."/>
            <person name="Xiao G."/>
            <person name="Zheng P."/>
            <person name="Cen K."/>
            <person name="Zhan S."/>
            <person name="Wang C."/>
        </authorList>
    </citation>
    <scope>NUCLEOTIDE SEQUENCE [LARGE SCALE GENOMIC DNA]</scope>
    <source>
        <strain evidence="9 10">RCEF 2490</strain>
    </source>
</reference>
<feature type="region of interest" description="Disordered" evidence="6">
    <location>
        <begin position="310"/>
        <end position="358"/>
    </location>
</feature>
<evidence type="ECO:0000256" key="3">
    <source>
        <dbReference type="ARBA" id="ARBA00023242"/>
    </source>
</evidence>
<keyword evidence="4" id="KW-0863">Zinc-finger</keyword>
<dbReference type="InterPro" id="IPR013087">
    <property type="entry name" value="Znf_C2H2_type"/>
</dbReference>
<dbReference type="PROSITE" id="PS50071">
    <property type="entry name" value="HOMEOBOX_2"/>
    <property type="match status" value="1"/>
</dbReference>
<dbReference type="InterPro" id="IPR008422">
    <property type="entry name" value="KN_HD"/>
</dbReference>
<dbReference type="InterPro" id="IPR001356">
    <property type="entry name" value="HD"/>
</dbReference>
<dbReference type="PANTHER" id="PTHR11850">
    <property type="entry name" value="HOMEOBOX PROTEIN TRANSCRIPTION FACTORS"/>
    <property type="match status" value="1"/>
</dbReference>
<dbReference type="SUPFAM" id="SSF46689">
    <property type="entry name" value="Homeodomain-like"/>
    <property type="match status" value="1"/>
</dbReference>
<protein>
    <submittedName>
        <fullName evidence="9">Homeodomain-related protein</fullName>
    </submittedName>
</protein>
<keyword evidence="4" id="KW-0479">Metal-binding</keyword>
<accession>A0A166U6G8</accession>
<feature type="compositionally biased region" description="Basic and acidic residues" evidence="6">
    <location>
        <begin position="210"/>
        <end position="226"/>
    </location>
</feature>
<dbReference type="InterPro" id="IPR050224">
    <property type="entry name" value="TALE_homeobox"/>
</dbReference>
<feature type="region of interest" description="Disordered" evidence="6">
    <location>
        <begin position="102"/>
        <end position="128"/>
    </location>
</feature>
<evidence type="ECO:0000256" key="4">
    <source>
        <dbReference type="PROSITE-ProRule" id="PRU00042"/>
    </source>
</evidence>
<dbReference type="GO" id="GO:0006355">
    <property type="term" value="P:regulation of DNA-templated transcription"/>
    <property type="evidence" value="ECO:0007669"/>
    <property type="project" value="InterPro"/>
</dbReference>
<feature type="compositionally biased region" description="Low complexity" evidence="6">
    <location>
        <begin position="411"/>
        <end position="423"/>
    </location>
</feature>
<feature type="domain" description="C2H2-type" evidence="8">
    <location>
        <begin position="459"/>
        <end position="487"/>
    </location>
</feature>
<evidence type="ECO:0000256" key="5">
    <source>
        <dbReference type="PROSITE-ProRule" id="PRU00108"/>
    </source>
</evidence>
<evidence type="ECO:0000256" key="1">
    <source>
        <dbReference type="ARBA" id="ARBA00023125"/>
    </source>
</evidence>
<dbReference type="InterPro" id="IPR009057">
    <property type="entry name" value="Homeodomain-like_sf"/>
</dbReference>
<organism evidence="9 10">
    <name type="scientific">Moelleriella libera RCEF 2490</name>
    <dbReference type="NCBI Taxonomy" id="1081109"/>
    <lineage>
        <taxon>Eukaryota</taxon>
        <taxon>Fungi</taxon>
        <taxon>Dikarya</taxon>
        <taxon>Ascomycota</taxon>
        <taxon>Pezizomycotina</taxon>
        <taxon>Sordariomycetes</taxon>
        <taxon>Hypocreomycetidae</taxon>
        <taxon>Hypocreales</taxon>
        <taxon>Clavicipitaceae</taxon>
        <taxon>Moelleriella</taxon>
    </lineage>
</organism>
<comment type="subcellular location">
    <subcellularLocation>
        <location evidence="5">Nucleus</location>
    </subcellularLocation>
</comment>
<dbReference type="PROSITE" id="PS00028">
    <property type="entry name" value="ZINC_FINGER_C2H2_1"/>
    <property type="match status" value="1"/>
</dbReference>